<evidence type="ECO:0000313" key="6">
    <source>
        <dbReference type="Proteomes" id="UP000547058"/>
    </source>
</evidence>
<gene>
    <name evidence="5" type="ORF">H4O11_05705</name>
</gene>
<dbReference type="PROSITE" id="PS51419">
    <property type="entry name" value="RAB"/>
    <property type="match status" value="1"/>
</dbReference>
<dbReference type="PANTHER" id="PTHR42708">
    <property type="entry name" value="ATP/GTP-BINDING PROTEIN-RELATED"/>
    <property type="match status" value="1"/>
</dbReference>
<dbReference type="InterPro" id="IPR004130">
    <property type="entry name" value="Gpn"/>
</dbReference>
<comment type="similarity">
    <text evidence="1">Belongs to the GPN-loop GTPase family.</text>
</comment>
<evidence type="ECO:0000313" key="5">
    <source>
        <dbReference type="EMBL" id="MBA8681300.1"/>
    </source>
</evidence>
<keyword evidence="6" id="KW-1185">Reference proteome</keyword>
<evidence type="ECO:0000256" key="3">
    <source>
        <dbReference type="ARBA" id="ARBA00022801"/>
    </source>
</evidence>
<dbReference type="GO" id="GO:0016787">
    <property type="term" value="F:hydrolase activity"/>
    <property type="evidence" value="ECO:0007669"/>
    <property type="project" value="UniProtKB-KW"/>
</dbReference>
<evidence type="ECO:0000256" key="1">
    <source>
        <dbReference type="ARBA" id="ARBA00005290"/>
    </source>
</evidence>
<dbReference type="EMBL" id="JACGXS010000002">
    <property type="protein sequence ID" value="MBA8681300.1"/>
    <property type="molecule type" value="Genomic_DNA"/>
</dbReference>
<name>A0A7W3FKV4_9GAMM</name>
<dbReference type="InterPro" id="IPR052705">
    <property type="entry name" value="Gliding_Motility_GTPase"/>
</dbReference>
<dbReference type="RefSeq" id="WP_182338444.1">
    <property type="nucleotide sequence ID" value="NZ_JACGXS010000002.1"/>
</dbReference>
<dbReference type="SUPFAM" id="SSF52540">
    <property type="entry name" value="P-loop containing nucleoside triphosphate hydrolases"/>
    <property type="match status" value="1"/>
</dbReference>
<dbReference type="Proteomes" id="UP000547058">
    <property type="component" value="Unassembled WGS sequence"/>
</dbReference>
<keyword evidence="3" id="KW-0378">Hydrolase</keyword>
<accession>A0A7W3FKV4</accession>
<dbReference type="InterPro" id="IPR027417">
    <property type="entry name" value="P-loop_NTPase"/>
</dbReference>
<keyword evidence="4" id="KW-0342">GTP-binding</keyword>
<evidence type="ECO:0000256" key="4">
    <source>
        <dbReference type="ARBA" id="ARBA00023134"/>
    </source>
</evidence>
<dbReference type="AlphaFoldDB" id="A0A7W3FKV4"/>
<keyword evidence="2" id="KW-0547">Nucleotide-binding</keyword>
<comment type="caution">
    <text evidence="5">The sequence shown here is derived from an EMBL/GenBank/DDBJ whole genome shotgun (WGS) entry which is preliminary data.</text>
</comment>
<dbReference type="PANTHER" id="PTHR42708:SF1">
    <property type="entry name" value="GLIDING MOTILITY PROTEIN MGLA"/>
    <property type="match status" value="1"/>
</dbReference>
<sequence length="182" mass="19234">MREYKIVVLGGMGSGKSTLVRSIAAGSVVDTDVANSDRLGADKATTTVAMDYADIDLPNGDRLRLYGTPGQQRFDFLWPVLLRGASGVLLLVDGSRQRCADELSSSLQVLALHGSGTPVVVGVTRLDLALEDPMEQLSTLAVLDGLVVPVVPLDARTRLQGMLLMDVLMGEMEAHALVGSDG</sequence>
<proteinExistence type="inferred from homology"/>
<reference evidence="5 6" key="1">
    <citation type="submission" date="2020-08" db="EMBL/GenBank/DDBJ databases">
        <title>Stenotrophomonas tumulicola JCM 30961.</title>
        <authorList>
            <person name="Deng Y."/>
        </authorList>
    </citation>
    <scope>NUCLEOTIDE SEQUENCE [LARGE SCALE GENOMIC DNA]</scope>
    <source>
        <strain evidence="5 6">JCM 30961</strain>
    </source>
</reference>
<dbReference type="Gene3D" id="3.40.50.300">
    <property type="entry name" value="P-loop containing nucleotide triphosphate hydrolases"/>
    <property type="match status" value="1"/>
</dbReference>
<protein>
    <submittedName>
        <fullName evidence="5">ATP/GTP-binding protein</fullName>
    </submittedName>
</protein>
<dbReference type="Pfam" id="PF03029">
    <property type="entry name" value="ATP_bind_1"/>
    <property type="match status" value="1"/>
</dbReference>
<dbReference type="GO" id="GO:0005525">
    <property type="term" value="F:GTP binding"/>
    <property type="evidence" value="ECO:0007669"/>
    <property type="project" value="UniProtKB-KW"/>
</dbReference>
<organism evidence="5 6">
    <name type="scientific">Stenotrophomonas tumulicola</name>
    <dbReference type="NCBI Taxonomy" id="1685415"/>
    <lineage>
        <taxon>Bacteria</taxon>
        <taxon>Pseudomonadati</taxon>
        <taxon>Pseudomonadota</taxon>
        <taxon>Gammaproteobacteria</taxon>
        <taxon>Lysobacterales</taxon>
        <taxon>Lysobacteraceae</taxon>
        <taxon>Stenotrophomonas</taxon>
    </lineage>
</organism>
<evidence type="ECO:0000256" key="2">
    <source>
        <dbReference type="ARBA" id="ARBA00022741"/>
    </source>
</evidence>
<dbReference type="CDD" id="cd00882">
    <property type="entry name" value="Ras_like_GTPase"/>
    <property type="match status" value="1"/>
</dbReference>